<dbReference type="Proteomes" id="UP001549037">
    <property type="component" value="Unassembled WGS sequence"/>
</dbReference>
<dbReference type="EMBL" id="JBEPLN010000016">
    <property type="protein sequence ID" value="MET3634447.1"/>
    <property type="molecule type" value="Genomic_DNA"/>
</dbReference>
<keyword evidence="1" id="KW-0812">Transmembrane</keyword>
<reference evidence="2 3" key="1">
    <citation type="submission" date="2024-06" db="EMBL/GenBank/DDBJ databases">
        <title>Genomic Encyclopedia of Type Strains, Phase IV (KMG-IV): sequencing the most valuable type-strain genomes for metagenomic binning, comparative biology and taxonomic classification.</title>
        <authorList>
            <person name="Goeker M."/>
        </authorList>
    </citation>
    <scope>NUCLEOTIDE SEQUENCE [LARGE SCALE GENOMIC DNA]</scope>
    <source>
        <strain evidence="2 3">DSM 28302</strain>
    </source>
</reference>
<sequence>MLEMLWQFICFLFLSALAALILTIWVVFIVGLIKAVSKTWKGK</sequence>
<keyword evidence="3" id="KW-1185">Reference proteome</keyword>
<keyword evidence="1" id="KW-1133">Transmembrane helix</keyword>
<gene>
    <name evidence="2" type="ORF">ABID28_001090</name>
</gene>
<protein>
    <recommendedName>
        <fullName evidence="4">Phage protein</fullName>
    </recommendedName>
</protein>
<evidence type="ECO:0000256" key="1">
    <source>
        <dbReference type="SAM" id="Phobius"/>
    </source>
</evidence>
<evidence type="ECO:0000313" key="2">
    <source>
        <dbReference type="EMBL" id="MET3634447.1"/>
    </source>
</evidence>
<organism evidence="2 3">
    <name type="scientific">Streptococcus porcorum</name>
    <dbReference type="NCBI Taxonomy" id="701526"/>
    <lineage>
        <taxon>Bacteria</taxon>
        <taxon>Bacillati</taxon>
        <taxon>Bacillota</taxon>
        <taxon>Bacilli</taxon>
        <taxon>Lactobacillales</taxon>
        <taxon>Streptococcaceae</taxon>
        <taxon>Streptococcus</taxon>
    </lineage>
</organism>
<comment type="caution">
    <text evidence="2">The sequence shown here is derived from an EMBL/GenBank/DDBJ whole genome shotgun (WGS) entry which is preliminary data.</text>
</comment>
<proteinExistence type="predicted"/>
<evidence type="ECO:0008006" key="4">
    <source>
        <dbReference type="Google" id="ProtNLM"/>
    </source>
</evidence>
<evidence type="ECO:0000313" key="3">
    <source>
        <dbReference type="Proteomes" id="UP001549037"/>
    </source>
</evidence>
<dbReference type="RefSeq" id="WP_354368823.1">
    <property type="nucleotide sequence ID" value="NZ_JBEPLN010000016.1"/>
</dbReference>
<feature type="transmembrane region" description="Helical" evidence="1">
    <location>
        <begin position="6"/>
        <end position="33"/>
    </location>
</feature>
<accession>A0ABV2JFA2</accession>
<name>A0ABV2JFA2_9STRE</name>
<keyword evidence="1" id="KW-0472">Membrane</keyword>